<dbReference type="Proteomes" id="UP001055065">
    <property type="component" value="Genome"/>
</dbReference>
<name>A0A1Q1MMD4_9ORTO</name>
<reference evidence="1 2" key="1">
    <citation type="journal article" date="2017" name="Virus Res.">
        <title>Molecular characterization of a novel orthomyxovirus from rainbow and steelhead trout (Oncorhynchus mykiss).</title>
        <authorList>
            <person name="Batts W.N."/>
            <person name="LaPatra S.E."/>
            <person name="Katona R."/>
            <person name="Leis E."/>
            <person name="Ng T.F."/>
            <person name="Brieuc M.S."/>
            <person name="Breyta R.B."/>
            <person name="Purcell M.K."/>
            <person name="Conway C.M."/>
            <person name="Waltzek T.B."/>
            <person name="Delwart E."/>
            <person name="Winton J.R."/>
        </authorList>
    </citation>
    <scope>NUCLEOTIDE SEQUENCE [LARGE SCALE GENOMIC DNA]</scope>
    <source>
        <strain evidence="1 2">Rainbow/Idaho/347/1997</strain>
    </source>
</reference>
<evidence type="ECO:0000313" key="2">
    <source>
        <dbReference type="Proteomes" id="UP001055065"/>
    </source>
</evidence>
<keyword evidence="2" id="KW-1185">Reference proteome</keyword>
<protein>
    <submittedName>
        <fullName evidence="1">Nonstructural protein 1</fullName>
    </submittedName>
</protein>
<dbReference type="RefSeq" id="YP_010840228.1">
    <property type="nucleotide sequence ID" value="NC_078525.1"/>
</dbReference>
<sequence>MDSGGEVSDVTTEAISRMMYAMVSNSKEPGMSHSFREGREVWMWLERMSNGLIAEFKITANVAEKDWKLTKRFQVGDFKLKPDSTSFNKLGFGGKVLKEVQLKEDFCEPVFTKFEHPFSFMGYVTAVEAVNALRVYSRKLWDEAPYVGVYLKKGMSEPKGAARVGLTRYYMSCQMRRFANDPTIFNISFSKPANVKGRSGTYSASSRADTNDGVTVFYMETRSGGRDGGPERVMAMALGTRDFNVLWAWSINCRIGILGPAEGEYSIWCDGRGLEAYPGATATEWGKYIGLCEQNCVLTAVPYVER</sequence>
<accession>A0A1Q1MMD4</accession>
<evidence type="ECO:0000313" key="1">
    <source>
        <dbReference type="EMBL" id="AQM37679.1"/>
    </source>
</evidence>
<gene>
    <name evidence="1" type="primary">NS1-NEP</name>
</gene>
<proteinExistence type="predicted"/>
<dbReference type="GeneID" id="80550909"/>
<dbReference type="KEGG" id="vg:80550909"/>
<dbReference type="EMBL" id="KX882067">
    <property type="protein sequence ID" value="AQM37679.1"/>
    <property type="molecule type" value="Viral_cRNA"/>
</dbReference>
<organism evidence="1 2">
    <name type="scientific">Rainbow trout orthomyxovirus-1</name>
    <dbReference type="NCBI Taxonomy" id="1954184"/>
    <lineage>
        <taxon>Viruses</taxon>
        <taxon>Riboviria</taxon>
        <taxon>Orthornavirae</taxon>
        <taxon>Negarnaviricota</taxon>
        <taxon>Polyploviricotina</taxon>
        <taxon>Insthoviricetes</taxon>
        <taxon>Articulavirales</taxon>
        <taxon>Orthomyxoviridae</taxon>
        <taxon>Mykissvirus</taxon>
        <taxon>Mykissvirus tructae</taxon>
    </lineage>
</organism>